<protein>
    <submittedName>
        <fullName evidence="1">Uncharacterized protein</fullName>
    </submittedName>
</protein>
<proteinExistence type="predicted"/>
<reference evidence="1 2" key="1">
    <citation type="submission" date="2019-05" db="EMBL/GenBank/DDBJ databases">
        <title>Another draft genome of Portunus trituberculatus and its Hox gene families provides insights of decapod evolution.</title>
        <authorList>
            <person name="Jeong J.-H."/>
            <person name="Song I."/>
            <person name="Kim S."/>
            <person name="Choi T."/>
            <person name="Kim D."/>
            <person name="Ryu S."/>
            <person name="Kim W."/>
        </authorList>
    </citation>
    <scope>NUCLEOTIDE SEQUENCE [LARGE SCALE GENOMIC DNA]</scope>
    <source>
        <tissue evidence="1">Muscle</tissue>
    </source>
</reference>
<evidence type="ECO:0000313" key="1">
    <source>
        <dbReference type="EMBL" id="MPC62745.1"/>
    </source>
</evidence>
<dbReference type="AlphaFoldDB" id="A0A5B7GZA8"/>
<comment type="caution">
    <text evidence="1">The sequence shown here is derived from an EMBL/GenBank/DDBJ whole genome shotgun (WGS) entry which is preliminary data.</text>
</comment>
<dbReference type="EMBL" id="VSRR010020014">
    <property type="protein sequence ID" value="MPC62745.1"/>
    <property type="molecule type" value="Genomic_DNA"/>
</dbReference>
<name>A0A5B7GZA8_PORTR</name>
<accession>A0A5B7GZA8</accession>
<sequence length="97" mass="10257">MEEGPAVEPSVADVERPAVAGSAGVTWTGFKNEVMNIGSSLDCKEDTVSPAFLIESADLKIVETVDGGKMVANIAIVFSSLVSVNNIQFHFEIKVSN</sequence>
<organism evidence="1 2">
    <name type="scientific">Portunus trituberculatus</name>
    <name type="common">Swimming crab</name>
    <name type="synonym">Neptunus trituberculatus</name>
    <dbReference type="NCBI Taxonomy" id="210409"/>
    <lineage>
        <taxon>Eukaryota</taxon>
        <taxon>Metazoa</taxon>
        <taxon>Ecdysozoa</taxon>
        <taxon>Arthropoda</taxon>
        <taxon>Crustacea</taxon>
        <taxon>Multicrustacea</taxon>
        <taxon>Malacostraca</taxon>
        <taxon>Eumalacostraca</taxon>
        <taxon>Eucarida</taxon>
        <taxon>Decapoda</taxon>
        <taxon>Pleocyemata</taxon>
        <taxon>Brachyura</taxon>
        <taxon>Eubrachyura</taxon>
        <taxon>Portunoidea</taxon>
        <taxon>Portunidae</taxon>
        <taxon>Portuninae</taxon>
        <taxon>Portunus</taxon>
    </lineage>
</organism>
<evidence type="ECO:0000313" key="2">
    <source>
        <dbReference type="Proteomes" id="UP000324222"/>
    </source>
</evidence>
<gene>
    <name evidence="1" type="ORF">E2C01_056835</name>
</gene>
<dbReference type="Proteomes" id="UP000324222">
    <property type="component" value="Unassembled WGS sequence"/>
</dbReference>
<keyword evidence="2" id="KW-1185">Reference proteome</keyword>